<dbReference type="AlphaFoldDB" id="A0A9P8PF71"/>
<dbReference type="Proteomes" id="UP000788993">
    <property type="component" value="Unassembled WGS sequence"/>
</dbReference>
<comment type="caution">
    <text evidence="1">The sequence shown here is derived from an EMBL/GenBank/DDBJ whole genome shotgun (WGS) entry which is preliminary data.</text>
</comment>
<gene>
    <name evidence="1" type="ORF">OGATHE_002937</name>
</gene>
<reference evidence="1" key="2">
    <citation type="submission" date="2021-01" db="EMBL/GenBank/DDBJ databases">
        <authorList>
            <person name="Schikora-Tamarit M.A."/>
        </authorList>
    </citation>
    <scope>NUCLEOTIDE SEQUENCE</scope>
    <source>
        <strain evidence="1">NCAIM Y.01608</strain>
    </source>
</reference>
<protein>
    <submittedName>
        <fullName evidence="1">Uncharacterized protein</fullName>
    </submittedName>
</protein>
<dbReference type="EMBL" id="JAEUBD010000983">
    <property type="protein sequence ID" value="KAH3670124.1"/>
    <property type="molecule type" value="Genomic_DNA"/>
</dbReference>
<sequence>MLLVEVDTVLVMSRWSMWVPRMDHKTQPASKELHAATSVRPDVLMICPHFLYSLGRKHTVDDRHVDTTFLERFAVLQHHGPASTTRFSPFPFVGTEPG</sequence>
<evidence type="ECO:0000313" key="1">
    <source>
        <dbReference type="EMBL" id="KAH3670124.1"/>
    </source>
</evidence>
<evidence type="ECO:0000313" key="2">
    <source>
        <dbReference type="Proteomes" id="UP000788993"/>
    </source>
</evidence>
<accession>A0A9P8PF71</accession>
<proteinExistence type="predicted"/>
<keyword evidence="2" id="KW-1185">Reference proteome</keyword>
<organism evidence="1 2">
    <name type="scientific">Ogataea polymorpha</name>
    <dbReference type="NCBI Taxonomy" id="460523"/>
    <lineage>
        <taxon>Eukaryota</taxon>
        <taxon>Fungi</taxon>
        <taxon>Dikarya</taxon>
        <taxon>Ascomycota</taxon>
        <taxon>Saccharomycotina</taxon>
        <taxon>Pichiomycetes</taxon>
        <taxon>Pichiales</taxon>
        <taxon>Pichiaceae</taxon>
        <taxon>Ogataea</taxon>
    </lineage>
</organism>
<name>A0A9P8PF71_9ASCO</name>
<reference evidence="1" key="1">
    <citation type="journal article" date="2021" name="Open Biol.">
        <title>Shared evolutionary footprints suggest mitochondrial oxidative damage underlies multiple complex I losses in fungi.</title>
        <authorList>
            <person name="Schikora-Tamarit M.A."/>
            <person name="Marcet-Houben M."/>
            <person name="Nosek J."/>
            <person name="Gabaldon T."/>
        </authorList>
    </citation>
    <scope>NUCLEOTIDE SEQUENCE</scope>
    <source>
        <strain evidence="1">NCAIM Y.01608</strain>
    </source>
</reference>